<dbReference type="PRINTS" id="PR00359">
    <property type="entry name" value="BP450"/>
</dbReference>
<dbReference type="AlphaFoldDB" id="A0A4R1HME3"/>
<organism evidence="7 8">
    <name type="scientific">Pseudonocardia endophytica</name>
    <dbReference type="NCBI Taxonomy" id="401976"/>
    <lineage>
        <taxon>Bacteria</taxon>
        <taxon>Bacillati</taxon>
        <taxon>Actinomycetota</taxon>
        <taxon>Actinomycetes</taxon>
        <taxon>Pseudonocardiales</taxon>
        <taxon>Pseudonocardiaceae</taxon>
        <taxon>Pseudonocardia</taxon>
    </lineage>
</organism>
<keyword evidence="2" id="KW-0349">Heme</keyword>
<dbReference type="GO" id="GO:0004497">
    <property type="term" value="F:monooxygenase activity"/>
    <property type="evidence" value="ECO:0007669"/>
    <property type="project" value="UniProtKB-KW"/>
</dbReference>
<gene>
    <name evidence="7" type="ORF">EV378_5478</name>
</gene>
<comment type="similarity">
    <text evidence="1">Belongs to the cytochrome P450 family.</text>
</comment>
<dbReference type="InterPro" id="IPR001128">
    <property type="entry name" value="Cyt_P450"/>
</dbReference>
<evidence type="ECO:0000256" key="2">
    <source>
        <dbReference type="ARBA" id="ARBA00022617"/>
    </source>
</evidence>
<dbReference type="Proteomes" id="UP000295560">
    <property type="component" value="Unassembled WGS sequence"/>
</dbReference>
<keyword evidence="5" id="KW-0408">Iron</keyword>
<evidence type="ECO:0000256" key="5">
    <source>
        <dbReference type="ARBA" id="ARBA00023004"/>
    </source>
</evidence>
<keyword evidence="8" id="KW-1185">Reference proteome</keyword>
<evidence type="ECO:0000256" key="3">
    <source>
        <dbReference type="ARBA" id="ARBA00022723"/>
    </source>
</evidence>
<dbReference type="Gene3D" id="1.10.630.10">
    <property type="entry name" value="Cytochrome P450"/>
    <property type="match status" value="1"/>
</dbReference>
<comment type="caution">
    <text evidence="7">The sequence shown here is derived from an EMBL/GenBank/DDBJ whole genome shotgun (WGS) entry which is preliminary data.</text>
</comment>
<dbReference type="GO" id="GO:0020037">
    <property type="term" value="F:heme binding"/>
    <property type="evidence" value="ECO:0007669"/>
    <property type="project" value="InterPro"/>
</dbReference>
<evidence type="ECO:0000256" key="1">
    <source>
        <dbReference type="ARBA" id="ARBA00010617"/>
    </source>
</evidence>
<keyword evidence="6" id="KW-0503">Monooxygenase</keyword>
<dbReference type="PANTHER" id="PTHR46696">
    <property type="entry name" value="P450, PUTATIVE (EUROFUNG)-RELATED"/>
    <property type="match status" value="1"/>
</dbReference>
<dbReference type="InterPro" id="IPR002397">
    <property type="entry name" value="Cyt_P450_B"/>
</dbReference>
<dbReference type="Pfam" id="PF00067">
    <property type="entry name" value="p450"/>
    <property type="match status" value="2"/>
</dbReference>
<dbReference type="CDD" id="cd20625">
    <property type="entry name" value="CYP164-like"/>
    <property type="match status" value="1"/>
</dbReference>
<dbReference type="GO" id="GO:0016705">
    <property type="term" value="F:oxidoreductase activity, acting on paired donors, with incorporation or reduction of molecular oxygen"/>
    <property type="evidence" value="ECO:0007669"/>
    <property type="project" value="InterPro"/>
</dbReference>
<dbReference type="RefSeq" id="WP_132430240.1">
    <property type="nucleotide sequence ID" value="NZ_SMFZ01000002.1"/>
</dbReference>
<proteinExistence type="inferred from homology"/>
<dbReference type="EMBL" id="SMFZ01000002">
    <property type="protein sequence ID" value="TCK21490.1"/>
    <property type="molecule type" value="Genomic_DNA"/>
</dbReference>
<sequence>MTSTAPTILGRLMGDEPDPFPLYDELRETGGGVHPFDPLGWFVTRYEDVAAIGKDNATYSSEHFWDSPAGIHDPSDPVQASFMEISAQQFMFHDPPSHSRMRSAMMPAFTGVATKRWRPIVEARVGALLDRFEPGQEADFMADFAGAVPVAIIADVLGVPESEQSEFRRWSQALAATFDPGIQGEARTGAIHAANEMVDYLRTVLDARRRDPRDDLTSVLVAARDQDGDPLPTDELLGSVALLLTAGNDTTVNLLGNGLSFLFSEPGARKAADDPATIPALVEEMLRMDPPLHLDIRKTTRDVVLGGEEIPAGSLLWLVIAAANRDPRAFDDAGRFDPARSPNRHLTFLPGYHHCIGAPLARLEGEIIFTRLLERFPGIAPGSGPAHRRVANKVARGWQTLPVRF</sequence>
<dbReference type="SUPFAM" id="SSF48264">
    <property type="entry name" value="Cytochrome P450"/>
    <property type="match status" value="1"/>
</dbReference>
<evidence type="ECO:0000256" key="4">
    <source>
        <dbReference type="ARBA" id="ARBA00023002"/>
    </source>
</evidence>
<dbReference type="GO" id="GO:0005506">
    <property type="term" value="F:iron ion binding"/>
    <property type="evidence" value="ECO:0007669"/>
    <property type="project" value="InterPro"/>
</dbReference>
<evidence type="ECO:0000313" key="8">
    <source>
        <dbReference type="Proteomes" id="UP000295560"/>
    </source>
</evidence>
<dbReference type="InterPro" id="IPR036396">
    <property type="entry name" value="Cyt_P450_sf"/>
</dbReference>
<name>A0A4R1HME3_PSEEN</name>
<keyword evidence="3" id="KW-0479">Metal-binding</keyword>
<accession>A0A4R1HME3</accession>
<evidence type="ECO:0000256" key="6">
    <source>
        <dbReference type="ARBA" id="ARBA00023033"/>
    </source>
</evidence>
<evidence type="ECO:0000313" key="7">
    <source>
        <dbReference type="EMBL" id="TCK21490.1"/>
    </source>
</evidence>
<reference evidence="7 8" key="1">
    <citation type="submission" date="2019-03" db="EMBL/GenBank/DDBJ databases">
        <title>Sequencing the genomes of 1000 actinobacteria strains.</title>
        <authorList>
            <person name="Klenk H.-P."/>
        </authorList>
    </citation>
    <scope>NUCLEOTIDE SEQUENCE [LARGE SCALE GENOMIC DNA]</scope>
    <source>
        <strain evidence="7 8">DSM 44969</strain>
    </source>
</reference>
<dbReference type="FunFam" id="1.10.630.10:FF:000018">
    <property type="entry name" value="Cytochrome P450 monooxygenase"/>
    <property type="match status" value="1"/>
</dbReference>
<protein>
    <submittedName>
        <fullName evidence="7">Cytochrome P450</fullName>
    </submittedName>
</protein>
<dbReference type="OrthoDB" id="4168525at2"/>
<keyword evidence="4" id="KW-0560">Oxidoreductase</keyword>
<dbReference type="PANTHER" id="PTHR46696:SF6">
    <property type="entry name" value="P450, PUTATIVE (EUROFUNG)-RELATED"/>
    <property type="match status" value="1"/>
</dbReference>